<dbReference type="Proteomes" id="UP000618343">
    <property type="component" value="Unassembled WGS sequence"/>
</dbReference>
<keyword evidence="3" id="KW-0064">Aspartyl protease</keyword>
<evidence type="ECO:0000313" key="6">
    <source>
        <dbReference type="Proteomes" id="UP000618343"/>
    </source>
</evidence>
<dbReference type="CDD" id="cd06067">
    <property type="entry name" value="H2MP_MemB-H2evol"/>
    <property type="match status" value="1"/>
</dbReference>
<dbReference type="NCBIfam" id="TIGR00142">
    <property type="entry name" value="hycI"/>
    <property type="match status" value="1"/>
</dbReference>
<dbReference type="AlphaFoldDB" id="A0A832ZKP0"/>
<evidence type="ECO:0000256" key="2">
    <source>
        <dbReference type="ARBA" id="ARBA00022670"/>
    </source>
</evidence>
<evidence type="ECO:0000256" key="4">
    <source>
        <dbReference type="ARBA" id="ARBA00022801"/>
    </source>
</evidence>
<keyword evidence="4 5" id="KW-0378">Hydrolase</keyword>
<proteinExistence type="inferred from homology"/>
<dbReference type="Pfam" id="PF01750">
    <property type="entry name" value="HycI"/>
    <property type="match status" value="1"/>
</dbReference>
<gene>
    <name evidence="5" type="primary">hycI</name>
    <name evidence="5" type="ORF">EYH21_05165</name>
</gene>
<organism evidence="5 6">
    <name type="scientific">Methanothermococcus okinawensis</name>
    <dbReference type="NCBI Taxonomy" id="155863"/>
    <lineage>
        <taxon>Archaea</taxon>
        <taxon>Methanobacteriati</taxon>
        <taxon>Methanobacteriota</taxon>
        <taxon>Methanomada group</taxon>
        <taxon>Methanococci</taxon>
        <taxon>Methanococcales</taxon>
        <taxon>Methanococcaceae</taxon>
        <taxon>Methanothermococcus</taxon>
    </lineage>
</organism>
<evidence type="ECO:0000313" key="5">
    <source>
        <dbReference type="EMBL" id="HIP91668.1"/>
    </source>
</evidence>
<comment type="similarity">
    <text evidence="1">Belongs to the peptidase A31 family.</text>
</comment>
<dbReference type="GO" id="GO:0008047">
    <property type="term" value="F:enzyme activator activity"/>
    <property type="evidence" value="ECO:0007669"/>
    <property type="project" value="InterPro"/>
</dbReference>
<dbReference type="Gene3D" id="3.40.50.1450">
    <property type="entry name" value="HybD-like"/>
    <property type="match status" value="1"/>
</dbReference>
<dbReference type="InterPro" id="IPR004420">
    <property type="entry name" value="Pept_A31_hyd_mat_HycI"/>
</dbReference>
<dbReference type="InterPro" id="IPR023430">
    <property type="entry name" value="Pept_HybD-like_dom_sf"/>
</dbReference>
<dbReference type="SUPFAM" id="SSF53163">
    <property type="entry name" value="HybD-like"/>
    <property type="match status" value="1"/>
</dbReference>
<comment type="caution">
    <text evidence="5">The sequence shown here is derived from an EMBL/GenBank/DDBJ whole genome shotgun (WGS) entry which is preliminary data.</text>
</comment>
<dbReference type="GO" id="GO:0004190">
    <property type="term" value="F:aspartic-type endopeptidase activity"/>
    <property type="evidence" value="ECO:0007669"/>
    <property type="project" value="UniProtKB-KW"/>
</dbReference>
<name>A0A832ZKP0_9EURY</name>
<dbReference type="NCBIfam" id="TIGR00072">
    <property type="entry name" value="hydrog_prot"/>
    <property type="match status" value="1"/>
</dbReference>
<dbReference type="EC" id="3.4.23.51" evidence="5"/>
<dbReference type="GO" id="GO:0016485">
    <property type="term" value="P:protein processing"/>
    <property type="evidence" value="ECO:0007669"/>
    <property type="project" value="TreeGrafter"/>
</dbReference>
<sequence>MNLLEEHLKNCKKLAVLGVGNTLRGDDGLGVFIVRSIVRHYMERYPEEDLNIDREVNKISHKVVLINCGTVPENFTDILKREKPDKIVIIDSAVMGEKPGTVKLIDIEEICNVGFSTHTLPLNVIVKYLMSYIDSEIFIVGMEPENLDFGVEGLSEEIYRRSLEFTEILINIIHSILER</sequence>
<evidence type="ECO:0000256" key="1">
    <source>
        <dbReference type="ARBA" id="ARBA00006814"/>
    </source>
</evidence>
<dbReference type="PANTHER" id="PTHR30302">
    <property type="entry name" value="HYDROGENASE 1 MATURATION PROTEASE"/>
    <property type="match status" value="1"/>
</dbReference>
<keyword evidence="2" id="KW-0645">Protease</keyword>
<evidence type="ECO:0000256" key="3">
    <source>
        <dbReference type="ARBA" id="ARBA00022750"/>
    </source>
</evidence>
<accession>A0A832ZKP0</accession>
<dbReference type="PANTHER" id="PTHR30302:SF1">
    <property type="entry name" value="HYDROGENASE 2 MATURATION PROTEASE"/>
    <property type="match status" value="1"/>
</dbReference>
<protein>
    <submittedName>
        <fullName evidence="5">Hydrogenase maturation peptidase HycI</fullName>
        <ecNumber evidence="5">3.4.23.51</ecNumber>
    </submittedName>
</protein>
<dbReference type="InterPro" id="IPR000671">
    <property type="entry name" value="Peptidase_A31"/>
</dbReference>
<dbReference type="EMBL" id="DQUO01000062">
    <property type="protein sequence ID" value="HIP91668.1"/>
    <property type="molecule type" value="Genomic_DNA"/>
</dbReference>
<reference evidence="5" key="1">
    <citation type="journal article" date="2020" name="ISME J.">
        <title>Gammaproteobacteria mediating utilization of methyl-, sulfur- and petroleum organic compounds in deep ocean hydrothermal plumes.</title>
        <authorList>
            <person name="Zhou Z."/>
            <person name="Liu Y."/>
            <person name="Pan J."/>
            <person name="Cron B.R."/>
            <person name="Toner B.M."/>
            <person name="Anantharaman K."/>
            <person name="Breier J.A."/>
            <person name="Dick G.J."/>
            <person name="Li M."/>
        </authorList>
    </citation>
    <scope>NUCLEOTIDE SEQUENCE</scope>
    <source>
        <strain evidence="5">SZUA-1471</strain>
    </source>
</reference>